<dbReference type="GO" id="GO:0006506">
    <property type="term" value="P:GPI anchor biosynthetic process"/>
    <property type="evidence" value="ECO:0007669"/>
    <property type="project" value="TreeGrafter"/>
</dbReference>
<accession>A0A0D2D2X3</accession>
<gene>
    <name evidence="2" type="ORF">PV07_05823</name>
</gene>
<dbReference type="PANTHER" id="PTHR28022:SF1">
    <property type="entry name" value="GPI MANNOSYLTRANSFERASE 2 SUBUNIT PGA1"/>
    <property type="match status" value="1"/>
</dbReference>
<dbReference type="HOGENOM" id="CLU_062870_0_0_1"/>
<dbReference type="GO" id="GO:0005789">
    <property type="term" value="C:endoplasmic reticulum membrane"/>
    <property type="evidence" value="ECO:0007669"/>
    <property type="project" value="TreeGrafter"/>
</dbReference>
<dbReference type="RefSeq" id="XP_016250260.1">
    <property type="nucleotide sequence ID" value="XM_016392741.1"/>
</dbReference>
<name>A0A0D2D2X3_9EURO</name>
<keyword evidence="1" id="KW-1133">Transmembrane helix</keyword>
<keyword evidence="1" id="KW-0812">Transmembrane</keyword>
<protein>
    <submittedName>
        <fullName evidence="2">Uncharacterized protein</fullName>
    </submittedName>
</protein>
<evidence type="ECO:0000256" key="1">
    <source>
        <dbReference type="SAM" id="Phobius"/>
    </source>
</evidence>
<dbReference type="InterPro" id="IPR019433">
    <property type="entry name" value="GPI_ManTrfase_II_coact_Pga1"/>
</dbReference>
<dbReference type="OrthoDB" id="3360032at2759"/>
<dbReference type="PANTHER" id="PTHR28022">
    <property type="entry name" value="GPI MANNOSYLTRANSFERASE 2 SUBUNIT PGA1"/>
    <property type="match status" value="1"/>
</dbReference>
<sequence>MRKFYQMPLHHLHSDILGIYIPPSSLYNYFFKSMAYQLLFLWLLWPYCAFANVEKVIFLAPAADNLPQDASIDNLFLTRLSEQHPSVRTHINASFPTTNSPKGTESWFLLEGLRPGGRYELRICWLATQPTSFWLYTHSLDHAFATPDLLTSLSAYAYARHAQLGSEDSQRLLLRKAKADTSHIGSTFLFLQVFAAADYFSLNQTLMEVVPPVAVDVILDPYLFNILPRSLAPTGLYLLVIAVGAWFLSAWVARLMARSVTQQIQFKADKTD</sequence>
<keyword evidence="3" id="KW-1185">Reference proteome</keyword>
<dbReference type="EMBL" id="KN847042">
    <property type="protein sequence ID" value="KIW30044.1"/>
    <property type="molecule type" value="Genomic_DNA"/>
</dbReference>
<dbReference type="AlphaFoldDB" id="A0A0D2D2X3"/>
<feature type="transmembrane region" description="Helical" evidence="1">
    <location>
        <begin position="236"/>
        <end position="257"/>
    </location>
</feature>
<organism evidence="2 3">
    <name type="scientific">Cladophialophora immunda</name>
    <dbReference type="NCBI Taxonomy" id="569365"/>
    <lineage>
        <taxon>Eukaryota</taxon>
        <taxon>Fungi</taxon>
        <taxon>Dikarya</taxon>
        <taxon>Ascomycota</taxon>
        <taxon>Pezizomycotina</taxon>
        <taxon>Eurotiomycetes</taxon>
        <taxon>Chaetothyriomycetidae</taxon>
        <taxon>Chaetothyriales</taxon>
        <taxon>Herpotrichiellaceae</taxon>
        <taxon>Cladophialophora</taxon>
    </lineage>
</organism>
<evidence type="ECO:0000313" key="3">
    <source>
        <dbReference type="Proteomes" id="UP000054466"/>
    </source>
</evidence>
<keyword evidence="1" id="KW-0472">Membrane</keyword>
<dbReference type="GO" id="GO:0000030">
    <property type="term" value="F:mannosyltransferase activity"/>
    <property type="evidence" value="ECO:0007669"/>
    <property type="project" value="TreeGrafter"/>
</dbReference>
<dbReference type="GeneID" id="27345017"/>
<dbReference type="Proteomes" id="UP000054466">
    <property type="component" value="Unassembled WGS sequence"/>
</dbReference>
<dbReference type="GO" id="GO:0031501">
    <property type="term" value="C:mannosyltransferase complex"/>
    <property type="evidence" value="ECO:0007669"/>
    <property type="project" value="TreeGrafter"/>
</dbReference>
<evidence type="ECO:0000313" key="2">
    <source>
        <dbReference type="EMBL" id="KIW30044.1"/>
    </source>
</evidence>
<dbReference type="VEuPathDB" id="FungiDB:PV07_05823"/>
<reference evidence="2 3" key="1">
    <citation type="submission" date="2015-01" db="EMBL/GenBank/DDBJ databases">
        <title>The Genome Sequence of Cladophialophora immunda CBS83496.</title>
        <authorList>
            <consortium name="The Broad Institute Genomics Platform"/>
            <person name="Cuomo C."/>
            <person name="de Hoog S."/>
            <person name="Gorbushina A."/>
            <person name="Stielow B."/>
            <person name="Teixiera M."/>
            <person name="Abouelleil A."/>
            <person name="Chapman S.B."/>
            <person name="Priest M."/>
            <person name="Young S.K."/>
            <person name="Wortman J."/>
            <person name="Nusbaum C."/>
            <person name="Birren B."/>
        </authorList>
    </citation>
    <scope>NUCLEOTIDE SEQUENCE [LARGE SCALE GENOMIC DNA]</scope>
    <source>
        <strain evidence="2 3">CBS 83496</strain>
    </source>
</reference>
<proteinExistence type="predicted"/>